<evidence type="ECO:0000313" key="1">
    <source>
        <dbReference type="EMBL" id="CKR78292.1"/>
    </source>
</evidence>
<dbReference type="EMBL" id="CNFT01000487">
    <property type="protein sequence ID" value="CKR78292.1"/>
    <property type="molecule type" value="Genomic_DNA"/>
</dbReference>
<dbReference type="AlphaFoldDB" id="A0A654ZYR9"/>
<sequence>MPSAVRALNCETAGVTLPRIALTVAVASQTWPATG</sequence>
<protein>
    <submittedName>
        <fullName evidence="1">Uncharacterized protein</fullName>
    </submittedName>
</protein>
<accession>A0A654ZYR9</accession>
<proteinExistence type="predicted"/>
<name>A0A654ZYR9_MYCTX</name>
<evidence type="ECO:0000313" key="2">
    <source>
        <dbReference type="Proteomes" id="UP000050164"/>
    </source>
</evidence>
<gene>
    <name evidence="1" type="ORF">ERS027659_02177</name>
</gene>
<organism evidence="1 2">
    <name type="scientific">Mycobacterium tuberculosis</name>
    <dbReference type="NCBI Taxonomy" id="1773"/>
    <lineage>
        <taxon>Bacteria</taxon>
        <taxon>Bacillati</taxon>
        <taxon>Actinomycetota</taxon>
        <taxon>Actinomycetes</taxon>
        <taxon>Mycobacteriales</taxon>
        <taxon>Mycobacteriaceae</taxon>
        <taxon>Mycobacterium</taxon>
        <taxon>Mycobacterium tuberculosis complex</taxon>
    </lineage>
</organism>
<dbReference type="Proteomes" id="UP000050164">
    <property type="component" value="Unassembled WGS sequence"/>
</dbReference>
<reference evidence="1 2" key="1">
    <citation type="submission" date="2015-03" db="EMBL/GenBank/DDBJ databases">
        <authorList>
            <consortium name="Pathogen Informatics"/>
        </authorList>
    </citation>
    <scope>NUCLEOTIDE SEQUENCE [LARGE SCALE GENOMIC DNA]</scope>
    <source>
        <strain evidence="1 2">Bir 185</strain>
    </source>
</reference>